<dbReference type="AlphaFoldDB" id="A0A2X0LTN2"/>
<dbReference type="Pfam" id="PF13966">
    <property type="entry name" value="zf-RVT"/>
    <property type="match status" value="1"/>
</dbReference>
<feature type="compositionally biased region" description="Basic and acidic residues" evidence="1">
    <location>
        <begin position="309"/>
        <end position="321"/>
    </location>
</feature>
<dbReference type="Proteomes" id="UP000249723">
    <property type="component" value="Unassembled WGS sequence"/>
</dbReference>
<accession>A0A2X0LTN2</accession>
<gene>
    <name evidence="3" type="ORF">BZ3500_MVSOF-1268-A1-R1_CHR7-2G09537</name>
</gene>
<feature type="region of interest" description="Disordered" evidence="1">
    <location>
        <begin position="301"/>
        <end position="321"/>
    </location>
</feature>
<name>A0A2X0LTN2_9BASI</name>
<proteinExistence type="predicted"/>
<protein>
    <submittedName>
        <fullName evidence="3">BZ3500_MvSof-1268-A1-R1_Chr7-2g09537 protein</fullName>
    </submittedName>
</protein>
<organism evidence="3 4">
    <name type="scientific">Microbotryum saponariae</name>
    <dbReference type="NCBI Taxonomy" id="289078"/>
    <lineage>
        <taxon>Eukaryota</taxon>
        <taxon>Fungi</taxon>
        <taxon>Dikarya</taxon>
        <taxon>Basidiomycota</taxon>
        <taxon>Pucciniomycotina</taxon>
        <taxon>Microbotryomycetes</taxon>
        <taxon>Microbotryales</taxon>
        <taxon>Microbotryaceae</taxon>
        <taxon>Microbotryum</taxon>
    </lineage>
</organism>
<sequence>MRRKLRNGKGARAGICPGAGEIAGALRQSRAAKLAGARNDRGAPVELRVDSSQWLHDRFASAVEQDTHWRLMYDVTPTRKRQHTQGHASSPTCLFCGNDAAVIETVSHYFFECAYSTSFWGGVLRILLDKLGIEDTDVDPSTFTPEQLTMGLPLLRGRGRTTSKWMWVRLACAIGFQRLHLLRWRVHQRFELDNVVAPPSLPSALRAFERDFLSRAGFVPGVRDWERFSFLDGSASRVDRRCVGGFVNRVLDSVEYIVRSRWSRSTAWIGKKGRSFFWSISSRQGEACFVVLDRFRSAPTAQQPALETQPREDIRRCQGDE</sequence>
<evidence type="ECO:0000313" key="4">
    <source>
        <dbReference type="Proteomes" id="UP000249723"/>
    </source>
</evidence>
<dbReference type="STRING" id="289078.A0A2X0LTN2"/>
<feature type="domain" description="Reverse transcriptase zinc-binding" evidence="2">
    <location>
        <begin position="68"/>
        <end position="120"/>
    </location>
</feature>
<dbReference type="EMBL" id="FMWP01000126">
    <property type="protein sequence ID" value="SDA02653.1"/>
    <property type="molecule type" value="Genomic_DNA"/>
</dbReference>
<evidence type="ECO:0000313" key="3">
    <source>
        <dbReference type="EMBL" id="SDA02653.1"/>
    </source>
</evidence>
<evidence type="ECO:0000256" key="1">
    <source>
        <dbReference type="SAM" id="MobiDB-lite"/>
    </source>
</evidence>
<dbReference type="InterPro" id="IPR026960">
    <property type="entry name" value="RVT-Znf"/>
</dbReference>
<dbReference type="OrthoDB" id="2539937at2759"/>
<reference evidence="4" key="1">
    <citation type="submission" date="2016-10" db="EMBL/GenBank/DDBJ databases">
        <authorList>
            <person name="Jeantristanb JTB J.-T."/>
            <person name="Ricardo R."/>
        </authorList>
    </citation>
    <scope>NUCLEOTIDE SEQUENCE [LARGE SCALE GENOMIC DNA]</scope>
</reference>
<keyword evidence="4" id="KW-1185">Reference proteome</keyword>
<evidence type="ECO:0000259" key="2">
    <source>
        <dbReference type="Pfam" id="PF13966"/>
    </source>
</evidence>